<dbReference type="Gene3D" id="2.70.70.10">
    <property type="entry name" value="Glucose Permease (Domain IIA)"/>
    <property type="match status" value="1"/>
</dbReference>
<comment type="caution">
    <text evidence="1">The sequence shown here is derived from an EMBL/GenBank/DDBJ whole genome shotgun (WGS) entry which is preliminary data.</text>
</comment>
<proteinExistence type="predicted"/>
<reference evidence="1" key="1">
    <citation type="journal article" date="2020" name="mSystems">
        <title>Genome- and Community-Level Interaction Insights into Carbon Utilization and Element Cycling Functions of Hydrothermarchaeota in Hydrothermal Sediment.</title>
        <authorList>
            <person name="Zhou Z."/>
            <person name="Liu Y."/>
            <person name="Xu W."/>
            <person name="Pan J."/>
            <person name="Luo Z.H."/>
            <person name="Li M."/>
        </authorList>
    </citation>
    <scope>NUCLEOTIDE SEQUENCE [LARGE SCALE GENOMIC DNA]</scope>
    <source>
        <strain evidence="1">SpSt-961</strain>
    </source>
</reference>
<accession>A0A7V3VU56</accession>
<dbReference type="EMBL" id="DTOZ01000073">
    <property type="protein sequence ID" value="HGE77919.1"/>
    <property type="molecule type" value="Genomic_DNA"/>
</dbReference>
<evidence type="ECO:0000313" key="1">
    <source>
        <dbReference type="EMBL" id="HGE77919.1"/>
    </source>
</evidence>
<dbReference type="InterPro" id="IPR011055">
    <property type="entry name" value="Dup_hybrid_motif"/>
</dbReference>
<dbReference type="AlphaFoldDB" id="A0A7V3VU56"/>
<sequence>MTNVFDQTCNSTFGEYRSGNPNHFHEGIDIYPADNSNDVICTWGSYGAGYEVEEISGPHTDGYYVTIQHYNFTVNGSETTWIEQAHGSRYLHMTADPMLHLSVNHRYSDDVPIIENSTFYNDHLHFEIRAPAPVSSDYQDALNPMNVDANLCPDDANAPSLLALYADGSTDQSNHHQGDAVINLWNFLKYDFVTNLYDSLAVYPFIRLTLPTETRDNDLDDPHILISGNCKVRFVVKIRDVINVSGSTCAPYWIGLYIDTALAPGSDIDPIITGSVPEYEVKFDRLLETNDEKHDEEDIYHIDPPLISNHSSGEYYFRLYPYDRNGDGDIPSCILTGSRTLQTENLWEGYHRIRIVVKDIYGNVKTGDAHFYVRRSDWVDYCRAFRN</sequence>
<gene>
    <name evidence="1" type="ORF">ENX68_02820</name>
</gene>
<protein>
    <submittedName>
        <fullName evidence="1">Uncharacterized protein</fullName>
    </submittedName>
</protein>
<organism evidence="1">
    <name type="scientific">candidate division WOR-3 bacterium</name>
    <dbReference type="NCBI Taxonomy" id="2052148"/>
    <lineage>
        <taxon>Bacteria</taxon>
        <taxon>Bacteria division WOR-3</taxon>
    </lineage>
</organism>
<name>A0A7V3VU56_UNCW3</name>